<comment type="subcellular location">
    <subcellularLocation>
        <location evidence="1">Cell outer membrane</location>
    </subcellularLocation>
</comment>
<dbReference type="InterPro" id="IPR006665">
    <property type="entry name" value="OmpA-like"/>
</dbReference>
<dbReference type="EMBL" id="CP146606">
    <property type="protein sequence ID" value="WYK20070.1"/>
    <property type="molecule type" value="Genomic_DNA"/>
</dbReference>
<sequence length="166" mass="17881">MSVSAVTSHAQAQSGERYVPTIWVDPDGCEHWVMDDGTEGFMTPHVNRQGKPVCHRGIVCGVVSTDQMFPTNSARISNAGQIRLAKFFATADAKSFIITGHTDSRASDEYNLDLSLRRANAVARVASGVGAKITDVRGYGERNPTATNATAAGQAKNRRVEITCVR</sequence>
<dbReference type="PRINTS" id="PR01021">
    <property type="entry name" value="OMPADOMAIN"/>
</dbReference>
<organism evidence="6 7">
    <name type="scientific">Roseovarius rhodophyticola</name>
    <dbReference type="NCBI Taxonomy" id="3080827"/>
    <lineage>
        <taxon>Bacteria</taxon>
        <taxon>Pseudomonadati</taxon>
        <taxon>Pseudomonadota</taxon>
        <taxon>Alphaproteobacteria</taxon>
        <taxon>Rhodobacterales</taxon>
        <taxon>Roseobacteraceae</taxon>
        <taxon>Roseovarius</taxon>
    </lineage>
</organism>
<proteinExistence type="predicted"/>
<evidence type="ECO:0000256" key="1">
    <source>
        <dbReference type="ARBA" id="ARBA00004442"/>
    </source>
</evidence>
<keyword evidence="7" id="KW-1185">Reference proteome</keyword>
<dbReference type="SUPFAM" id="SSF103088">
    <property type="entry name" value="OmpA-like"/>
    <property type="match status" value="1"/>
</dbReference>
<feature type="domain" description="OmpA-like" evidence="5">
    <location>
        <begin position="56"/>
        <end position="166"/>
    </location>
</feature>
<protein>
    <submittedName>
        <fullName evidence="6">OmpA family protein</fullName>
    </submittedName>
</protein>
<evidence type="ECO:0000259" key="5">
    <source>
        <dbReference type="PROSITE" id="PS51123"/>
    </source>
</evidence>
<name>A0ABZ2TLU3_9RHOB</name>
<gene>
    <name evidence="6" type="ORF">RZS32_013890</name>
</gene>
<evidence type="ECO:0000256" key="3">
    <source>
        <dbReference type="ARBA" id="ARBA00023237"/>
    </source>
</evidence>
<evidence type="ECO:0000256" key="2">
    <source>
        <dbReference type="ARBA" id="ARBA00023136"/>
    </source>
</evidence>
<dbReference type="PROSITE" id="PS51123">
    <property type="entry name" value="OMPA_2"/>
    <property type="match status" value="1"/>
</dbReference>
<dbReference type="CDD" id="cd07185">
    <property type="entry name" value="OmpA_C-like"/>
    <property type="match status" value="1"/>
</dbReference>
<dbReference type="InterPro" id="IPR006664">
    <property type="entry name" value="OMP_bac"/>
</dbReference>
<dbReference type="PANTHER" id="PTHR30329">
    <property type="entry name" value="STATOR ELEMENT OF FLAGELLAR MOTOR COMPLEX"/>
    <property type="match status" value="1"/>
</dbReference>
<keyword evidence="3" id="KW-0998">Cell outer membrane</keyword>
<dbReference type="Proteomes" id="UP001281305">
    <property type="component" value="Chromosome"/>
</dbReference>
<reference evidence="6 7" key="1">
    <citation type="submission" date="2024-02" db="EMBL/GenBank/DDBJ databases">
        <title>Roseovarius strain W115 nov., isolated from a marine algae.</title>
        <authorList>
            <person name="Lee M.W."/>
            <person name="Lee J.K."/>
            <person name="Kim J.M."/>
            <person name="Choi D.G."/>
            <person name="Baek J.H."/>
            <person name="Bayburt H."/>
            <person name="Jung J.J."/>
            <person name="Han D.M."/>
            <person name="Jeon C.O."/>
        </authorList>
    </citation>
    <scope>NUCLEOTIDE SEQUENCE [LARGE SCALE GENOMIC DNA]</scope>
    <source>
        <strain evidence="6 7">W115</strain>
    </source>
</reference>
<dbReference type="PANTHER" id="PTHR30329:SF21">
    <property type="entry name" value="LIPOPROTEIN YIAD-RELATED"/>
    <property type="match status" value="1"/>
</dbReference>
<dbReference type="InterPro" id="IPR036737">
    <property type="entry name" value="OmpA-like_sf"/>
</dbReference>
<dbReference type="RefSeq" id="WP_317057915.1">
    <property type="nucleotide sequence ID" value="NZ_CP146606.1"/>
</dbReference>
<dbReference type="Pfam" id="PF00691">
    <property type="entry name" value="OmpA"/>
    <property type="match status" value="1"/>
</dbReference>
<accession>A0ABZ2TLU3</accession>
<dbReference type="InterPro" id="IPR050330">
    <property type="entry name" value="Bact_OuterMem_StrucFunc"/>
</dbReference>
<dbReference type="Gene3D" id="3.30.1330.60">
    <property type="entry name" value="OmpA-like domain"/>
    <property type="match status" value="1"/>
</dbReference>
<keyword evidence="2 4" id="KW-0472">Membrane</keyword>
<evidence type="ECO:0000256" key="4">
    <source>
        <dbReference type="PROSITE-ProRule" id="PRU00473"/>
    </source>
</evidence>
<evidence type="ECO:0000313" key="6">
    <source>
        <dbReference type="EMBL" id="WYK20070.1"/>
    </source>
</evidence>
<evidence type="ECO:0000313" key="7">
    <source>
        <dbReference type="Proteomes" id="UP001281305"/>
    </source>
</evidence>